<proteinExistence type="predicted"/>
<evidence type="ECO:0008006" key="6">
    <source>
        <dbReference type="Google" id="ProtNLM"/>
    </source>
</evidence>
<protein>
    <recommendedName>
        <fullName evidence="6">Kinesin light chain</fullName>
    </recommendedName>
</protein>
<dbReference type="Pfam" id="PF01048">
    <property type="entry name" value="PNP_UDP_1"/>
    <property type="match status" value="1"/>
</dbReference>
<dbReference type="InterPro" id="IPR035994">
    <property type="entry name" value="Nucleoside_phosphorylase_sf"/>
</dbReference>
<dbReference type="InterPro" id="IPR011990">
    <property type="entry name" value="TPR-like_helical_dom_sf"/>
</dbReference>
<evidence type="ECO:0000256" key="1">
    <source>
        <dbReference type="SAM" id="MobiDB-lite"/>
    </source>
</evidence>
<dbReference type="Pfam" id="PF13424">
    <property type="entry name" value="TPR_12"/>
    <property type="match status" value="3"/>
</dbReference>
<dbReference type="PANTHER" id="PTHR46082">
    <property type="entry name" value="ATP/GTP-BINDING PROTEIN-RELATED"/>
    <property type="match status" value="1"/>
</dbReference>
<name>A0AA38TXH6_9EURO</name>
<dbReference type="GO" id="GO:0043531">
    <property type="term" value="F:ADP binding"/>
    <property type="evidence" value="ECO:0007669"/>
    <property type="project" value="InterPro"/>
</dbReference>
<dbReference type="InterPro" id="IPR000845">
    <property type="entry name" value="Nucleoside_phosphorylase_d"/>
</dbReference>
<dbReference type="SUPFAM" id="SSF52540">
    <property type="entry name" value="P-loop containing nucleoside triphosphate hydrolases"/>
    <property type="match status" value="1"/>
</dbReference>
<dbReference type="EMBL" id="JAPDRK010000029">
    <property type="protein sequence ID" value="KAJ9602073.1"/>
    <property type="molecule type" value="Genomic_DNA"/>
</dbReference>
<dbReference type="GO" id="GO:0003824">
    <property type="term" value="F:catalytic activity"/>
    <property type="evidence" value="ECO:0007669"/>
    <property type="project" value="InterPro"/>
</dbReference>
<dbReference type="Gene3D" id="1.25.40.10">
    <property type="entry name" value="Tetratricopeptide repeat domain"/>
    <property type="match status" value="2"/>
</dbReference>
<dbReference type="AlphaFoldDB" id="A0AA38TXH6"/>
<organism evidence="4 5">
    <name type="scientific">Cladophialophora chaetospira</name>
    <dbReference type="NCBI Taxonomy" id="386627"/>
    <lineage>
        <taxon>Eukaryota</taxon>
        <taxon>Fungi</taxon>
        <taxon>Dikarya</taxon>
        <taxon>Ascomycota</taxon>
        <taxon>Pezizomycotina</taxon>
        <taxon>Eurotiomycetes</taxon>
        <taxon>Chaetothyriomycetidae</taxon>
        <taxon>Chaetothyriales</taxon>
        <taxon>Herpotrichiellaceae</taxon>
        <taxon>Cladophialophora</taxon>
    </lineage>
</organism>
<comment type="caution">
    <text evidence="4">The sequence shown here is derived from an EMBL/GenBank/DDBJ whole genome shotgun (WGS) entry which is preliminary data.</text>
</comment>
<dbReference type="InterPro" id="IPR053137">
    <property type="entry name" value="NLR-like"/>
</dbReference>
<dbReference type="SMART" id="SM00028">
    <property type="entry name" value="TPR"/>
    <property type="match status" value="5"/>
</dbReference>
<accession>A0AA38TXH6</accession>
<dbReference type="PANTHER" id="PTHR46082:SF6">
    <property type="entry name" value="AAA+ ATPASE DOMAIN-CONTAINING PROTEIN-RELATED"/>
    <property type="match status" value="1"/>
</dbReference>
<dbReference type="SUPFAM" id="SSF53167">
    <property type="entry name" value="Purine and uridine phosphorylases"/>
    <property type="match status" value="1"/>
</dbReference>
<dbReference type="InterPro" id="IPR027417">
    <property type="entry name" value="P-loop_NTPase"/>
</dbReference>
<dbReference type="Pfam" id="PF00931">
    <property type="entry name" value="NB-ARC"/>
    <property type="match status" value="1"/>
</dbReference>
<feature type="region of interest" description="Disordered" evidence="1">
    <location>
        <begin position="52"/>
        <end position="79"/>
    </location>
</feature>
<reference evidence="4" key="1">
    <citation type="submission" date="2022-10" db="EMBL/GenBank/DDBJ databases">
        <title>Culturing micro-colonial fungi from biological soil crusts in the Mojave desert and describing Neophaeococcomyces mojavensis, and introducing the new genera and species Taxawa tesnikishii.</title>
        <authorList>
            <person name="Kurbessoian T."/>
            <person name="Stajich J.E."/>
        </authorList>
    </citation>
    <scope>NUCLEOTIDE SEQUENCE</scope>
    <source>
        <strain evidence="4">TK_41</strain>
    </source>
</reference>
<dbReference type="Proteomes" id="UP001172673">
    <property type="component" value="Unassembled WGS sequence"/>
</dbReference>
<dbReference type="InterPro" id="IPR002182">
    <property type="entry name" value="NB-ARC"/>
</dbReference>
<feature type="compositionally biased region" description="Low complexity" evidence="1">
    <location>
        <begin position="69"/>
        <end position="79"/>
    </location>
</feature>
<feature type="region of interest" description="Disordered" evidence="1">
    <location>
        <begin position="1244"/>
        <end position="1265"/>
    </location>
</feature>
<keyword evidence="5" id="KW-1185">Reference proteome</keyword>
<dbReference type="Gene3D" id="3.40.50.300">
    <property type="entry name" value="P-loop containing nucleotide triphosphate hydrolases"/>
    <property type="match status" value="1"/>
</dbReference>
<dbReference type="PRINTS" id="PR00381">
    <property type="entry name" value="KINESINLIGHT"/>
</dbReference>
<dbReference type="SUPFAM" id="SSF48452">
    <property type="entry name" value="TPR-like"/>
    <property type="match status" value="3"/>
</dbReference>
<evidence type="ECO:0000313" key="5">
    <source>
        <dbReference type="Proteomes" id="UP001172673"/>
    </source>
</evidence>
<feature type="region of interest" description="Disordered" evidence="1">
    <location>
        <begin position="1"/>
        <end position="37"/>
    </location>
</feature>
<feature type="compositionally biased region" description="Basic and acidic residues" evidence="1">
    <location>
        <begin position="26"/>
        <end position="37"/>
    </location>
</feature>
<gene>
    <name evidence="4" type="ORF">H2200_013433</name>
</gene>
<dbReference type="Pfam" id="PF13374">
    <property type="entry name" value="TPR_10"/>
    <property type="match status" value="2"/>
</dbReference>
<evidence type="ECO:0000259" key="2">
    <source>
        <dbReference type="Pfam" id="PF00931"/>
    </source>
</evidence>
<dbReference type="Gene3D" id="3.40.50.1580">
    <property type="entry name" value="Nucleoside phosphorylase domain"/>
    <property type="match status" value="1"/>
</dbReference>
<evidence type="ECO:0000259" key="3">
    <source>
        <dbReference type="Pfam" id="PF01048"/>
    </source>
</evidence>
<feature type="compositionally biased region" description="Polar residues" evidence="1">
    <location>
        <begin position="52"/>
        <end position="68"/>
    </location>
</feature>
<evidence type="ECO:0000313" key="4">
    <source>
        <dbReference type="EMBL" id="KAJ9602073.1"/>
    </source>
</evidence>
<dbReference type="GO" id="GO:0009116">
    <property type="term" value="P:nucleoside metabolic process"/>
    <property type="evidence" value="ECO:0007669"/>
    <property type="project" value="InterPro"/>
</dbReference>
<feature type="domain" description="Nucleoside phosphorylase" evidence="3">
    <location>
        <begin position="88"/>
        <end position="226"/>
    </location>
</feature>
<feature type="domain" description="NB-ARC" evidence="2">
    <location>
        <begin position="483"/>
        <end position="639"/>
    </location>
</feature>
<sequence>MQTPVGHANGGGRLSHETGNTAPPGHHHDPDKYGRALYRDGSLSTRNESIYSQGTYSQGPSSQSYFRFQSSPSQSLSASTQDDRQAVKFAIICALPKEADAVLAAFGRRRDDRRTFGKAAGDQNAYTICYLDDRPIVVAHMPGAGKALAARVAANLGKSFRHIQLALIVGICGGVPGISSNADIRLGDVVVSSSIVQYDYGKKYFEGFEIKPTVGNTTLELRTALSQLETDVHRSYLEERLCSLLREHKVGRRAATYPGIASDRLFDPTYLHKHRNTYCDICERRDSQNVCRAARESSCAKLGCEDAHSVFRPGPELASDGTKPPSIHIGAIGSGDWVMKSGTHRDSIAREAGVIAFEMEGAGFAGDYPCLVIKGVADYADSHKNDIWHRYASATAACCARAFLEAYLRDQPQEPEFRDLVSLTRQGSPATLTSSQTSNPLAFYGLRPRSPIWSVKVRPQPYRDSNLVGRHRELNALEAMYTEPGCSSISLLGLGGVGKSKLALEFASLLKENYPDVSIFWVQAADALTFDSDYADIGRHLQVSPMAELQTDIKHLVKRHLAQEQFGPWLLIIDNVDDYGLFFGEPGNPNREALSNFVPKSSRGCTLITTRDRKVALNFSRKHTLDINCLDQQSAVNLMGSLLTTSLSTSDTTLLPSLLERLAYLPLAIVQAASYITERDISLLDYVSLLDDTEENVFELLDEDFQDEVRSPEAKNSIISTWRITFEDIARRSNLANIYLSHIACIDSKNIPESFLPQGTSRKQTIDAIAMLTGYSFLTRRVLDSERGTVFDMHSLVHLACRSWLRDHSALQAWEPKALIRILEVFPAPTYTNRWAWGLYLPHASRLLQSGHISQMDHRFELMLLVGKCLLLEGRYRDAARTFKLVVEHRNKTLHALDPKLLQAYTDLAEALKHGNRLAEALKYSQKALHGYTESFRPDDPAVLTAFANVASIKRRQHRWKEAKDLEEQVIEARKVVLGDRHPDTLRSMANLAATYRSLGFNERAEKLLRRVVDGQRLVLGEDDPAFLESQIKLASTFREAGRLEEAETLAIKVITQRRKILGAHHPETLKSMATLASTYRQQKRLQDAEKVEKEVLMSRLSVLGDEDPDTMKAMGNLAATYRSQGKYDEAEQLDQRALVLKRQVLGEKDHSTLTTMSSIAATYRKSNRVPEADAMTKEVLKLCQHAFGEAHPQTLNCMADVARIFRREGRLNAAASLTERVIKERERALGANNKLTRDGKRFLETVQRQQNRKRTRRERSEQPS</sequence>
<dbReference type="InterPro" id="IPR019734">
    <property type="entry name" value="TPR_rpt"/>
</dbReference>